<evidence type="ECO:0000313" key="6">
    <source>
        <dbReference type="Proteomes" id="UP000317430"/>
    </source>
</evidence>
<dbReference type="InterPro" id="IPR036390">
    <property type="entry name" value="WH_DNA-bd_sf"/>
</dbReference>
<keyword evidence="6" id="KW-1185">Reference proteome</keyword>
<dbReference type="OrthoDB" id="362473at2"/>
<dbReference type="SMART" id="SM00345">
    <property type="entry name" value="HTH_GNTR"/>
    <property type="match status" value="1"/>
</dbReference>
<evidence type="ECO:0000256" key="3">
    <source>
        <dbReference type="ARBA" id="ARBA00023163"/>
    </source>
</evidence>
<dbReference type="InterPro" id="IPR036388">
    <property type="entry name" value="WH-like_DNA-bd_sf"/>
</dbReference>
<dbReference type="SUPFAM" id="SSF46785">
    <property type="entry name" value="Winged helix' DNA-binding domain"/>
    <property type="match status" value="1"/>
</dbReference>
<dbReference type="CDD" id="cd07377">
    <property type="entry name" value="WHTH_GntR"/>
    <property type="match status" value="1"/>
</dbReference>
<reference evidence="5 6" key="1">
    <citation type="submission" date="2019-08" db="EMBL/GenBank/DDBJ databases">
        <authorList>
            <person name="Lei W."/>
        </authorList>
    </citation>
    <scope>NUCLEOTIDE SEQUENCE [LARGE SCALE GENOMIC DNA]</scope>
    <source>
        <strain evidence="5 6">CCUG 66496</strain>
    </source>
</reference>
<name>A0A5C5SC85_9STRE</name>
<dbReference type="EMBL" id="VOHL01000006">
    <property type="protein sequence ID" value="TWS96900.1"/>
    <property type="molecule type" value="Genomic_DNA"/>
</dbReference>
<comment type="caution">
    <text evidence="5">The sequence shown here is derived from an EMBL/GenBank/DDBJ whole genome shotgun (WGS) entry which is preliminary data.</text>
</comment>
<dbReference type="PANTHER" id="PTHR38445:SF6">
    <property type="entry name" value="GNTR-FAMILY TRANSCRIPTIONAL REGULATOR"/>
    <property type="match status" value="1"/>
</dbReference>
<sequence>MAWTFDERSPIYAQLAQRVKMKILSGELGSGQQLPTVRELAEEAGVNPNTMQRAYTELEHEGLVFTRRTAGRYVTEDVALLAAIRHEVAGNEIKTFIDNMKHVGFMEEEIVAELSNYMKGEER</sequence>
<organism evidence="5 6">
    <name type="scientific">Streptococcus cuniculipharyngis</name>
    <dbReference type="NCBI Taxonomy" id="1562651"/>
    <lineage>
        <taxon>Bacteria</taxon>
        <taxon>Bacillati</taxon>
        <taxon>Bacillota</taxon>
        <taxon>Bacilli</taxon>
        <taxon>Lactobacillales</taxon>
        <taxon>Streptococcaceae</taxon>
        <taxon>Streptococcus</taxon>
    </lineage>
</organism>
<dbReference type="GO" id="GO:0003700">
    <property type="term" value="F:DNA-binding transcription factor activity"/>
    <property type="evidence" value="ECO:0007669"/>
    <property type="project" value="InterPro"/>
</dbReference>
<dbReference type="Proteomes" id="UP000317430">
    <property type="component" value="Unassembled WGS sequence"/>
</dbReference>
<feature type="domain" description="HTH gntR-type" evidence="4">
    <location>
        <begin position="9"/>
        <end position="77"/>
    </location>
</feature>
<evidence type="ECO:0000313" key="5">
    <source>
        <dbReference type="EMBL" id="TWS96900.1"/>
    </source>
</evidence>
<dbReference type="GO" id="GO:0003677">
    <property type="term" value="F:DNA binding"/>
    <property type="evidence" value="ECO:0007669"/>
    <property type="project" value="UniProtKB-KW"/>
</dbReference>
<dbReference type="InterPro" id="IPR000524">
    <property type="entry name" value="Tscrpt_reg_HTH_GntR"/>
</dbReference>
<proteinExistence type="predicted"/>
<evidence type="ECO:0000256" key="1">
    <source>
        <dbReference type="ARBA" id="ARBA00023015"/>
    </source>
</evidence>
<dbReference type="Gene3D" id="1.10.10.10">
    <property type="entry name" value="Winged helix-like DNA-binding domain superfamily/Winged helix DNA-binding domain"/>
    <property type="match status" value="1"/>
</dbReference>
<evidence type="ECO:0000259" key="4">
    <source>
        <dbReference type="PROSITE" id="PS50949"/>
    </source>
</evidence>
<protein>
    <submittedName>
        <fullName evidence="5">GntR family transcriptional regulator</fullName>
    </submittedName>
</protein>
<evidence type="ECO:0000256" key="2">
    <source>
        <dbReference type="ARBA" id="ARBA00023125"/>
    </source>
</evidence>
<keyword evidence="2" id="KW-0238">DNA-binding</keyword>
<dbReference type="PANTHER" id="PTHR38445">
    <property type="entry name" value="HTH-TYPE TRANSCRIPTIONAL REPRESSOR YTRA"/>
    <property type="match status" value="1"/>
</dbReference>
<keyword evidence="3" id="KW-0804">Transcription</keyword>
<dbReference type="RefSeq" id="WP_146567810.1">
    <property type="nucleotide sequence ID" value="NZ_VOHL01000006.1"/>
</dbReference>
<dbReference type="AlphaFoldDB" id="A0A5C5SC85"/>
<keyword evidence="1" id="KW-0805">Transcription regulation</keyword>
<dbReference type="PRINTS" id="PR00035">
    <property type="entry name" value="HTHGNTR"/>
</dbReference>
<accession>A0A5C5SC85</accession>
<gene>
    <name evidence="5" type="ORF">FRX57_06405</name>
</gene>
<dbReference type="PROSITE" id="PS50949">
    <property type="entry name" value="HTH_GNTR"/>
    <property type="match status" value="1"/>
</dbReference>
<dbReference type="Pfam" id="PF00392">
    <property type="entry name" value="GntR"/>
    <property type="match status" value="1"/>
</dbReference>